<dbReference type="GO" id="GO:0051082">
    <property type="term" value="F:unfolded protein binding"/>
    <property type="evidence" value="ECO:0007669"/>
    <property type="project" value="UniProtKB-UniRule"/>
</dbReference>
<gene>
    <name evidence="6 7" type="primary">hslO</name>
    <name evidence="7" type="ORF">H8730_02835</name>
</gene>
<dbReference type="GO" id="GO:0005737">
    <property type="term" value="C:cytoplasm"/>
    <property type="evidence" value="ECO:0007669"/>
    <property type="project" value="UniProtKB-SubCell"/>
</dbReference>
<dbReference type="NCBIfam" id="NF001033">
    <property type="entry name" value="PRK00114.1"/>
    <property type="match status" value="1"/>
</dbReference>
<protein>
    <recommendedName>
        <fullName evidence="6">33 kDa chaperonin</fullName>
    </recommendedName>
    <alternativeName>
        <fullName evidence="6">Heat shock protein 33 homolog</fullName>
        <shortName evidence="6">HSP33</shortName>
    </alternativeName>
</protein>
<comment type="PTM">
    <text evidence="6">Under oxidizing conditions two disulfide bonds are formed involving the reactive cysteines. Under reducing conditions zinc is bound to the reactive cysteines and the protein is inactive.</text>
</comment>
<evidence type="ECO:0000256" key="6">
    <source>
        <dbReference type="HAMAP-Rule" id="MF_00117"/>
    </source>
</evidence>
<evidence type="ECO:0000256" key="4">
    <source>
        <dbReference type="ARBA" id="ARBA00023186"/>
    </source>
</evidence>
<dbReference type="PANTHER" id="PTHR30111">
    <property type="entry name" value="33 KDA CHAPERONIN"/>
    <property type="match status" value="1"/>
</dbReference>
<keyword evidence="3 6" id="KW-1015">Disulfide bond</keyword>
<sequence>MSDSMVRATAAGGEILAFAACTADLVEEARQRHGMTPVVSAALGRTLTAAAMMGWQMKGEKDLLTIQIEGSGPIGGLVAIADSKGNVKGYANNPQVDLPLNSKGKLDVATAVGIGVMSVIRDIGLKEPYTGQTHLVSSEIAEDLAYYFTASEQVPSAVSLGVLVNRDQTIWTAGGFILQMMPGARDETAQQLQEKVSAFMPVTEYLAAGHTPVELLHELLGEFGVEILETHPVGFQCNCTRERVEKALVSIGRQELSQLVEEGEPVEMRCHYCNETYQFSIEELKELLTIL</sequence>
<evidence type="ECO:0000313" key="7">
    <source>
        <dbReference type="EMBL" id="MBC8542484.1"/>
    </source>
</evidence>
<evidence type="ECO:0000256" key="5">
    <source>
        <dbReference type="ARBA" id="ARBA00023284"/>
    </source>
</evidence>
<accession>A0A926DRJ8</accession>
<evidence type="ECO:0000256" key="1">
    <source>
        <dbReference type="ARBA" id="ARBA00022490"/>
    </source>
</evidence>
<proteinExistence type="inferred from homology"/>
<dbReference type="GO" id="GO:0042026">
    <property type="term" value="P:protein refolding"/>
    <property type="evidence" value="ECO:0007669"/>
    <property type="project" value="TreeGrafter"/>
</dbReference>
<dbReference type="PANTHER" id="PTHR30111:SF1">
    <property type="entry name" value="33 KDA CHAPERONIN"/>
    <property type="match status" value="1"/>
</dbReference>
<dbReference type="Proteomes" id="UP000657006">
    <property type="component" value="Unassembled WGS sequence"/>
</dbReference>
<keyword evidence="2 6" id="KW-0862">Zinc</keyword>
<comment type="subcellular location">
    <subcellularLocation>
        <location evidence="6">Cytoplasm</location>
    </subcellularLocation>
</comment>
<evidence type="ECO:0000256" key="3">
    <source>
        <dbReference type="ARBA" id="ARBA00023157"/>
    </source>
</evidence>
<dbReference type="Gene3D" id="3.90.1280.10">
    <property type="entry name" value="HSP33 redox switch-like"/>
    <property type="match status" value="1"/>
</dbReference>
<dbReference type="CDD" id="cd00498">
    <property type="entry name" value="Hsp33"/>
    <property type="match status" value="1"/>
</dbReference>
<comment type="function">
    <text evidence="6">Redox regulated molecular chaperone. Protects both thermally unfolding and oxidatively damaged proteins from irreversible aggregation. Plays an important role in the bacterial defense system toward oxidative stress.</text>
</comment>
<keyword evidence="1 6" id="KW-0963">Cytoplasm</keyword>
<evidence type="ECO:0000256" key="2">
    <source>
        <dbReference type="ARBA" id="ARBA00022833"/>
    </source>
</evidence>
<comment type="caution">
    <text evidence="7">The sequence shown here is derived from an EMBL/GenBank/DDBJ whole genome shotgun (WGS) entry which is preliminary data.</text>
</comment>
<dbReference type="GO" id="GO:0044183">
    <property type="term" value="F:protein folding chaperone"/>
    <property type="evidence" value="ECO:0007669"/>
    <property type="project" value="TreeGrafter"/>
</dbReference>
<keyword evidence="4 6" id="KW-0143">Chaperone</keyword>
<dbReference type="InterPro" id="IPR000397">
    <property type="entry name" value="Heat_shock_Hsp33"/>
</dbReference>
<dbReference type="SUPFAM" id="SSF118352">
    <property type="entry name" value="HSP33 redox switch-like"/>
    <property type="match status" value="1"/>
</dbReference>
<feature type="disulfide bond" description="Redox-active" evidence="6">
    <location>
        <begin position="237"/>
        <end position="239"/>
    </location>
</feature>
<dbReference type="Pfam" id="PF01430">
    <property type="entry name" value="HSP33"/>
    <property type="match status" value="1"/>
</dbReference>
<dbReference type="SUPFAM" id="SSF64397">
    <property type="entry name" value="Hsp33 domain"/>
    <property type="match status" value="1"/>
</dbReference>
<dbReference type="RefSeq" id="WP_177716612.1">
    <property type="nucleotide sequence ID" value="NZ_JACRSQ010000002.1"/>
</dbReference>
<dbReference type="PIRSF" id="PIRSF005261">
    <property type="entry name" value="Heat_shock_Hsp33"/>
    <property type="match status" value="1"/>
</dbReference>
<organism evidence="7 8">
    <name type="scientific">Bianquea renquensis</name>
    <dbReference type="NCBI Taxonomy" id="2763661"/>
    <lineage>
        <taxon>Bacteria</taxon>
        <taxon>Bacillati</taxon>
        <taxon>Bacillota</taxon>
        <taxon>Clostridia</taxon>
        <taxon>Eubacteriales</taxon>
        <taxon>Bianqueaceae</taxon>
        <taxon>Bianquea</taxon>
    </lineage>
</organism>
<keyword evidence="8" id="KW-1185">Reference proteome</keyword>
<keyword evidence="5 6" id="KW-0676">Redox-active center</keyword>
<reference evidence="7" key="1">
    <citation type="submission" date="2020-08" db="EMBL/GenBank/DDBJ databases">
        <title>Genome public.</title>
        <authorList>
            <person name="Liu C."/>
            <person name="Sun Q."/>
        </authorList>
    </citation>
    <scope>NUCLEOTIDE SEQUENCE</scope>
    <source>
        <strain evidence="7">NSJ-32</strain>
    </source>
</reference>
<dbReference type="InterPro" id="IPR016153">
    <property type="entry name" value="Heat_shock_Hsp33_N"/>
</dbReference>
<dbReference type="Gene3D" id="3.55.30.10">
    <property type="entry name" value="Hsp33 domain"/>
    <property type="match status" value="1"/>
</dbReference>
<name>A0A926DRJ8_9FIRM</name>
<evidence type="ECO:0000313" key="8">
    <source>
        <dbReference type="Proteomes" id="UP000657006"/>
    </source>
</evidence>
<dbReference type="EMBL" id="JACRSQ010000002">
    <property type="protein sequence ID" value="MBC8542484.1"/>
    <property type="molecule type" value="Genomic_DNA"/>
</dbReference>
<feature type="disulfide bond" description="Redox-active" evidence="6">
    <location>
        <begin position="270"/>
        <end position="273"/>
    </location>
</feature>
<comment type="similarity">
    <text evidence="6">Belongs to the HSP33 family.</text>
</comment>
<dbReference type="HAMAP" id="MF_00117">
    <property type="entry name" value="HslO"/>
    <property type="match status" value="1"/>
</dbReference>
<dbReference type="InterPro" id="IPR016154">
    <property type="entry name" value="Heat_shock_Hsp33_C"/>
</dbReference>
<dbReference type="AlphaFoldDB" id="A0A926DRJ8"/>